<evidence type="ECO:0000256" key="2">
    <source>
        <dbReference type="ARBA" id="ARBA00022658"/>
    </source>
</evidence>
<dbReference type="Gene3D" id="2.30.29.30">
    <property type="entry name" value="Pleckstrin-homology domain (PH domain)/Phosphotyrosine-binding domain (PTB)"/>
    <property type="match status" value="1"/>
</dbReference>
<reference evidence="4" key="2">
    <citation type="submission" date="2025-09" db="UniProtKB">
        <authorList>
            <consortium name="Ensembl"/>
        </authorList>
    </citation>
    <scope>IDENTIFICATION</scope>
</reference>
<evidence type="ECO:0000256" key="1">
    <source>
        <dbReference type="ARBA" id="ARBA00022553"/>
    </source>
</evidence>
<dbReference type="Proteomes" id="UP000694415">
    <property type="component" value="Unplaced"/>
</dbReference>
<sequence length="737" mass="84617">IETRRNDLTAVTKEGKVLLMNLQVPGTEETVSSSLECTQHINGDWQTIKKLLAQVHDMETAFDGFWEKHQLKMEQYLQLWKFEQDFQEAVTQVEFLLSQQRELGDITGNLAQVKQRLKKLEILDDKSQELLTKARIVILRGHKLASNHHYALDLICQRCNELRYLSDILVNEIRTKRVQLSRTFKVHRLLQQARQCCDQGECLLASQGMDKFQTKEDAQKALQDVDNFLQMAMPFINYDIESLQYEFDVLLSPELKAQMQNIQLKLETIRSAFQNQQAGCKSLKEVPEGAFQNLVPASENVMRSRMIFFSPKHGKAACFYICYVFFLKKSWRQIHAQSNVKVEAVEDSQEKNSDQSPKLDNSLDILKNHVLNELIQTERAYVRELFTVLLVSLPPSPPVLYTLHMHIHPNHPHLFLTLVPQLFPGPNVMTPIFIVAVSQLLNEIQHQLMKSECQRKLKHRLGLDSYLLKPVQRITKYQLLLKELLKYSKEGEGTTKLKEALDSMLELLKSVNDSMHQTAINGYVGNINELGKMVLQGSFNVWLGHRKGATKMKDFARFKPMQRHLFLYEKAVMFCKRRFESGEGADRYPSYSFKHCLKAPNVDVKMLWLKEIRKILVQQKELMTAKTQQDQSLDQDQLFPQQQNAELCKSSPFCVCEETLFNATEAGAEVEQAGALIKVREAAVLAQAEASSAAWNGMLPAAEGAAAIAEHSYNYFSSNNDHGEDRTQMRLMSEVTF</sequence>
<name>A0A8C6GZY4_MUSSI</name>
<dbReference type="AlphaFoldDB" id="A0A8C6GZY4"/>
<keyword evidence="5" id="KW-1185">Reference proteome</keyword>
<dbReference type="Gene3D" id="1.20.900.10">
    <property type="entry name" value="Dbl homology (DH) domain"/>
    <property type="match status" value="1"/>
</dbReference>
<dbReference type="FunFam" id="2.30.29.30:FF:000078">
    <property type="entry name" value="Guanine nucleotide exchange factor DBS"/>
    <property type="match status" value="1"/>
</dbReference>
<dbReference type="PROSITE" id="PS50010">
    <property type="entry name" value="DH_2"/>
    <property type="match status" value="1"/>
</dbReference>
<dbReference type="InterPro" id="IPR035899">
    <property type="entry name" value="DBL_dom_sf"/>
</dbReference>
<evidence type="ECO:0000313" key="4">
    <source>
        <dbReference type="Ensembl" id="ENSMSIP00000013581.1"/>
    </source>
</evidence>
<dbReference type="GeneTree" id="ENSGT00940000156974"/>
<feature type="domain" description="DH" evidence="3">
    <location>
        <begin position="460"/>
        <end position="514"/>
    </location>
</feature>
<evidence type="ECO:0000313" key="5">
    <source>
        <dbReference type="Proteomes" id="UP000694415"/>
    </source>
</evidence>
<organism evidence="4 5">
    <name type="scientific">Mus spicilegus</name>
    <name type="common">Mound-building mouse</name>
    <dbReference type="NCBI Taxonomy" id="10103"/>
    <lineage>
        <taxon>Eukaryota</taxon>
        <taxon>Metazoa</taxon>
        <taxon>Chordata</taxon>
        <taxon>Craniata</taxon>
        <taxon>Vertebrata</taxon>
        <taxon>Euteleostomi</taxon>
        <taxon>Mammalia</taxon>
        <taxon>Eutheria</taxon>
        <taxon>Euarchontoglires</taxon>
        <taxon>Glires</taxon>
        <taxon>Rodentia</taxon>
        <taxon>Myomorpha</taxon>
        <taxon>Muroidea</taxon>
        <taxon>Muridae</taxon>
        <taxon>Murinae</taxon>
        <taxon>Mus</taxon>
        <taxon>Mus</taxon>
    </lineage>
</organism>
<dbReference type="SMART" id="SM00325">
    <property type="entry name" value="RhoGEF"/>
    <property type="match status" value="1"/>
</dbReference>
<protein>
    <recommendedName>
        <fullName evidence="3">DH domain-containing protein</fullName>
    </recommendedName>
</protein>
<dbReference type="Pfam" id="PF00621">
    <property type="entry name" value="RhoGEF"/>
    <property type="match status" value="1"/>
</dbReference>
<dbReference type="Pfam" id="PF22697">
    <property type="entry name" value="SOS1_NGEF_PH"/>
    <property type="match status" value="1"/>
</dbReference>
<dbReference type="GO" id="GO:0035556">
    <property type="term" value="P:intracellular signal transduction"/>
    <property type="evidence" value="ECO:0007669"/>
    <property type="project" value="InterPro"/>
</dbReference>
<dbReference type="InterPro" id="IPR056466">
    <property type="entry name" value="Spectrin_DBS"/>
</dbReference>
<reference evidence="4" key="1">
    <citation type="submission" date="2025-08" db="UniProtKB">
        <authorList>
            <consortium name="Ensembl"/>
        </authorList>
    </citation>
    <scope>IDENTIFICATION</scope>
</reference>
<keyword evidence="2" id="KW-0344">Guanine-nucleotide releasing factor</keyword>
<dbReference type="PANTHER" id="PTHR22826">
    <property type="entry name" value="RHO GUANINE EXCHANGE FACTOR-RELATED"/>
    <property type="match status" value="1"/>
</dbReference>
<keyword evidence="1" id="KW-0597">Phosphoprotein</keyword>
<dbReference type="GO" id="GO:0005085">
    <property type="term" value="F:guanyl-nucleotide exchange factor activity"/>
    <property type="evidence" value="ECO:0007669"/>
    <property type="project" value="UniProtKB-KW"/>
</dbReference>
<dbReference type="InterPro" id="IPR001331">
    <property type="entry name" value="GDS_CDC24_CS"/>
</dbReference>
<accession>A0A8C6GZY4</accession>
<dbReference type="SUPFAM" id="SSF48065">
    <property type="entry name" value="DBL homology domain (DH-domain)"/>
    <property type="match status" value="1"/>
</dbReference>
<evidence type="ECO:0000259" key="3">
    <source>
        <dbReference type="PROSITE" id="PS50010"/>
    </source>
</evidence>
<dbReference type="PANTHER" id="PTHR22826:SF146">
    <property type="entry name" value="PROTO-ONCOGENE DBL"/>
    <property type="match status" value="1"/>
</dbReference>
<dbReference type="GO" id="GO:0016358">
    <property type="term" value="P:dendrite development"/>
    <property type="evidence" value="ECO:0007669"/>
    <property type="project" value="TreeGrafter"/>
</dbReference>
<dbReference type="Ensembl" id="ENSMSIT00000017246.1">
    <property type="protein sequence ID" value="ENSMSIP00000013581.1"/>
    <property type="gene ID" value="ENSMSIG00000011660.1"/>
</dbReference>
<dbReference type="InterPro" id="IPR055251">
    <property type="entry name" value="SOS1_NGEF_PH"/>
</dbReference>
<dbReference type="InterPro" id="IPR011993">
    <property type="entry name" value="PH-like_dom_sf"/>
</dbReference>
<dbReference type="InterPro" id="IPR051336">
    <property type="entry name" value="RhoGEF_Guanine_NuclExch_SF"/>
</dbReference>
<dbReference type="SUPFAM" id="SSF46966">
    <property type="entry name" value="Spectrin repeat"/>
    <property type="match status" value="1"/>
</dbReference>
<dbReference type="InterPro" id="IPR000219">
    <property type="entry name" value="DH_dom"/>
</dbReference>
<dbReference type="PROSITE" id="PS00741">
    <property type="entry name" value="DH_1"/>
    <property type="match status" value="1"/>
</dbReference>
<dbReference type="SUPFAM" id="SSF50729">
    <property type="entry name" value="PH domain-like"/>
    <property type="match status" value="1"/>
</dbReference>
<dbReference type="Pfam" id="PF23289">
    <property type="entry name" value="Spectrin_5"/>
    <property type="match status" value="1"/>
</dbReference>
<proteinExistence type="predicted"/>
<dbReference type="GO" id="GO:0005737">
    <property type="term" value="C:cytoplasm"/>
    <property type="evidence" value="ECO:0007669"/>
    <property type="project" value="TreeGrafter"/>
</dbReference>
<dbReference type="Gene3D" id="1.20.58.60">
    <property type="match status" value="1"/>
</dbReference>